<keyword evidence="4" id="KW-1185">Reference proteome</keyword>
<protein>
    <submittedName>
        <fullName evidence="3">Uncharacterized protein</fullName>
    </submittedName>
</protein>
<feature type="transmembrane region" description="Helical" evidence="2">
    <location>
        <begin position="149"/>
        <end position="166"/>
    </location>
</feature>
<reference evidence="3" key="1">
    <citation type="submission" date="2021-02" db="EMBL/GenBank/DDBJ databases">
        <authorList>
            <person name="Dougan E. K."/>
            <person name="Rhodes N."/>
            <person name="Thang M."/>
            <person name="Chan C."/>
        </authorList>
    </citation>
    <scope>NUCLEOTIDE SEQUENCE</scope>
</reference>
<evidence type="ECO:0000256" key="2">
    <source>
        <dbReference type="SAM" id="Phobius"/>
    </source>
</evidence>
<accession>A0A812KI42</accession>
<evidence type="ECO:0000313" key="4">
    <source>
        <dbReference type="Proteomes" id="UP000604046"/>
    </source>
</evidence>
<dbReference type="AlphaFoldDB" id="A0A812KI42"/>
<proteinExistence type="predicted"/>
<keyword evidence="2" id="KW-1133">Transmembrane helix</keyword>
<feature type="region of interest" description="Disordered" evidence="1">
    <location>
        <begin position="248"/>
        <end position="267"/>
    </location>
</feature>
<dbReference type="EMBL" id="CAJNDS010000681">
    <property type="protein sequence ID" value="CAE7227895.1"/>
    <property type="molecule type" value="Genomic_DNA"/>
</dbReference>
<feature type="transmembrane region" description="Helical" evidence="2">
    <location>
        <begin position="178"/>
        <end position="197"/>
    </location>
</feature>
<gene>
    <name evidence="3" type="ORF">SNAT2548_LOCUS9025</name>
</gene>
<keyword evidence="2" id="KW-0812">Transmembrane</keyword>
<feature type="transmembrane region" description="Helical" evidence="2">
    <location>
        <begin position="58"/>
        <end position="81"/>
    </location>
</feature>
<keyword evidence="2" id="KW-0472">Membrane</keyword>
<evidence type="ECO:0000256" key="1">
    <source>
        <dbReference type="SAM" id="MobiDB-lite"/>
    </source>
</evidence>
<feature type="transmembrane region" description="Helical" evidence="2">
    <location>
        <begin position="27"/>
        <end position="46"/>
    </location>
</feature>
<evidence type="ECO:0000313" key="3">
    <source>
        <dbReference type="EMBL" id="CAE7227895.1"/>
    </source>
</evidence>
<organism evidence="3 4">
    <name type="scientific">Symbiodinium natans</name>
    <dbReference type="NCBI Taxonomy" id="878477"/>
    <lineage>
        <taxon>Eukaryota</taxon>
        <taxon>Sar</taxon>
        <taxon>Alveolata</taxon>
        <taxon>Dinophyceae</taxon>
        <taxon>Suessiales</taxon>
        <taxon>Symbiodiniaceae</taxon>
        <taxon>Symbiodinium</taxon>
    </lineage>
</organism>
<feature type="transmembrane region" description="Helical" evidence="2">
    <location>
        <begin position="123"/>
        <end position="143"/>
    </location>
</feature>
<name>A0A812KI42_9DINO</name>
<comment type="caution">
    <text evidence="3">The sequence shown here is derived from an EMBL/GenBank/DDBJ whole genome shotgun (WGS) entry which is preliminary data.</text>
</comment>
<dbReference type="Proteomes" id="UP000604046">
    <property type="component" value="Unassembled WGS sequence"/>
</dbReference>
<feature type="transmembrane region" description="Helical" evidence="2">
    <location>
        <begin position="87"/>
        <end position="111"/>
    </location>
</feature>
<sequence>MACRIKPNKIWLTVEDPYTTPNAHENTVIMLFATAGLMLVGLLCILAKACRREAASDFLHLFFFLLGAGGYACAGIAGAAYTAGPNAVLLCARLLLVASWMGLLVSCCFLYQSLSPAKLRATVLWTLSTAVALSGLVAAAVGWGTHLEVAMLFVGGMAMLCTLAWYSAWRARRTMSGFVKMLVTGVLSLGFLLVGIMEPFCGAQGHSTCYSSCAGSYGMHYLLWSAFSITGHAGIALSQTLMPDPLSTELPWRKKPPSETMPPAPTA</sequence>